<keyword evidence="2" id="KW-1185">Reference proteome</keyword>
<accession>A0A059XXL5</accession>
<evidence type="ECO:0000313" key="1">
    <source>
        <dbReference type="EMBL" id="AIA31638.1"/>
    </source>
</evidence>
<dbReference type="OrthoDB" id="9903428at2"/>
<dbReference type="Proteomes" id="UP000027059">
    <property type="component" value="Chromosome"/>
</dbReference>
<organism evidence="1 2">
    <name type="scientific">Leptospirillum ferriphilum YSK</name>
    <dbReference type="NCBI Taxonomy" id="1441628"/>
    <lineage>
        <taxon>Bacteria</taxon>
        <taxon>Pseudomonadati</taxon>
        <taxon>Nitrospirota</taxon>
        <taxon>Nitrospiria</taxon>
        <taxon>Nitrospirales</taxon>
        <taxon>Nitrospiraceae</taxon>
        <taxon>Leptospirillum</taxon>
    </lineage>
</organism>
<protein>
    <submittedName>
        <fullName evidence="1">Uncharacterized protein</fullName>
    </submittedName>
</protein>
<dbReference type="HOGENOM" id="CLU_2058475_0_0_0"/>
<dbReference type="RefSeq" id="WP_014960819.1">
    <property type="nucleotide sequence ID" value="NZ_CP007243.1"/>
</dbReference>
<dbReference type="EMBL" id="CP007243">
    <property type="protein sequence ID" value="AIA31638.1"/>
    <property type="molecule type" value="Genomic_DNA"/>
</dbReference>
<proteinExistence type="predicted"/>
<dbReference type="KEGG" id="lfp:Y981_04945"/>
<name>A0A059XXL5_9BACT</name>
<sequence>MAHDPLTPASSEEEQEDLLLAARQGWNLSVPAGIRFLKWFFRLDDALREILTRFQNETRLRRAYREVGDFLYSKRNQSELDEADLVELDLLLGTVSECQNKAGAVNERSSSAHGNQRGF</sequence>
<reference evidence="2" key="1">
    <citation type="submission" date="2014-02" db="EMBL/GenBank/DDBJ databases">
        <title>Complete genome sequence and comparative genomic analysis of the nitrogen-fixing bacterium Leptospirillum ferriphilum YSK.</title>
        <authorList>
            <person name="Guo X."/>
            <person name="Yin H."/>
            <person name="Liang Y."/>
            <person name="Hu Q."/>
            <person name="Ma L."/>
            <person name="Xiao Y."/>
            <person name="Zhang X."/>
            <person name="Qiu G."/>
            <person name="Liu X."/>
        </authorList>
    </citation>
    <scope>NUCLEOTIDE SEQUENCE [LARGE SCALE GENOMIC DNA]</scope>
    <source>
        <strain evidence="2">YSK</strain>
    </source>
</reference>
<dbReference type="AlphaFoldDB" id="A0A059XXL5"/>
<evidence type="ECO:0000313" key="2">
    <source>
        <dbReference type="Proteomes" id="UP000027059"/>
    </source>
</evidence>
<reference evidence="1 2" key="2">
    <citation type="journal article" date="2015" name="Biomed. Res. Int.">
        <title>Effects of Arsenite Resistance on the Growth and Functional Gene Expression of Leptospirillum ferriphilum and Acidithiobacillus thiooxidans in Pure Culture and Coculture.</title>
        <authorList>
            <person name="Jiang H."/>
            <person name="Liang Y."/>
            <person name="Yin H."/>
            <person name="Xiao Y."/>
            <person name="Guo X."/>
            <person name="Xu Y."/>
            <person name="Hu Q."/>
            <person name="Liu H."/>
            <person name="Liu X."/>
        </authorList>
    </citation>
    <scope>NUCLEOTIDE SEQUENCE [LARGE SCALE GENOMIC DNA]</scope>
    <source>
        <strain evidence="1 2">YSK</strain>
    </source>
</reference>
<gene>
    <name evidence="1" type="ORF">Y981_04945</name>
</gene>